<dbReference type="Proteomes" id="UP000818624">
    <property type="component" value="Chromosome 1"/>
</dbReference>
<sequence length="283" mass="30308">MLRLASGLALGTVIAALQVRRRRRRRAVRRAERARAADRPAVWCARLPPEIRLRVLACAVQHAVAAAPGTHAPSFVPLLTLSHACYRALTPVAYHTVRIASPHALHQLRRTLVLLRPDLGAYVHTLALHGLTDTLALALEHLLVLLPVLAHLVLDAPSCAALCRSTAEGLRCGACPSRLSLVLPDSEAALCASGTLLTYPLCAHVHTLYVAASPGAALVLLQRLDTCLDALCVVHLDVYGSDTGVRRVRGMCAGGLARRSVAIHVTHSSQDVPDTLLLRSIVH</sequence>
<accession>A0ABY8EPI6</accession>
<proteinExistence type="predicted"/>
<reference evidence="1 2" key="1">
    <citation type="journal article" date="2020" name="Elife">
        <title>Loss of centromere function drives karyotype evolution in closely related Malassezia species.</title>
        <authorList>
            <person name="Sankaranarayanan S.R."/>
            <person name="Ianiri G."/>
            <person name="Coelho M.A."/>
            <person name="Reza M.H."/>
            <person name="Thimmappa B.C."/>
            <person name="Ganguly P."/>
            <person name="Vadnala R.N."/>
            <person name="Sun S."/>
            <person name="Siddharthan R."/>
            <person name="Tellgren-Roth C."/>
            <person name="Dawson T.L."/>
            <person name="Heitman J."/>
            <person name="Sanyal K."/>
        </authorList>
    </citation>
    <scope>NUCLEOTIDE SEQUENCE [LARGE SCALE GENOMIC DNA]</scope>
    <source>
        <strain evidence="1">CBS14141</strain>
    </source>
</reference>
<protein>
    <submittedName>
        <fullName evidence="1">Uncharacterized protein</fullName>
    </submittedName>
</protein>
<evidence type="ECO:0000313" key="1">
    <source>
        <dbReference type="EMBL" id="WFD46340.1"/>
    </source>
</evidence>
<keyword evidence="2" id="KW-1185">Reference proteome</keyword>
<organism evidence="1 2">
    <name type="scientific">Malassezia furfur</name>
    <name type="common">Pityriasis versicolor infection agent</name>
    <name type="synonym">Pityrosporum furfur</name>
    <dbReference type="NCBI Taxonomy" id="55194"/>
    <lineage>
        <taxon>Eukaryota</taxon>
        <taxon>Fungi</taxon>
        <taxon>Dikarya</taxon>
        <taxon>Basidiomycota</taxon>
        <taxon>Ustilaginomycotina</taxon>
        <taxon>Malasseziomycetes</taxon>
        <taxon>Malasseziales</taxon>
        <taxon>Malasseziaceae</taxon>
        <taxon>Malassezia</taxon>
    </lineage>
</organism>
<evidence type="ECO:0000313" key="2">
    <source>
        <dbReference type="Proteomes" id="UP000818624"/>
    </source>
</evidence>
<dbReference type="EMBL" id="CP046234">
    <property type="protein sequence ID" value="WFD46340.1"/>
    <property type="molecule type" value="Genomic_DNA"/>
</dbReference>
<name>A0ABY8EPI6_MALFU</name>
<gene>
    <name evidence="1" type="ORF">GLX27_000975</name>
</gene>